<name>A0AAW0PGR4_9GOBI</name>
<dbReference type="PANTHER" id="PTHR45913:SF5">
    <property type="entry name" value="GENERAL TRANSCRIPTION FACTOR II-I REPEAT DOMAIN-CONTAINING PROTEIN 2A-LIKE PROTEIN"/>
    <property type="match status" value="1"/>
</dbReference>
<dbReference type="PANTHER" id="PTHR45913">
    <property type="entry name" value="EPM2A-INTERACTING PROTEIN 1"/>
    <property type="match status" value="1"/>
</dbReference>
<dbReference type="AlphaFoldDB" id="A0AAW0PGR4"/>
<reference evidence="2" key="1">
    <citation type="submission" date="2024-04" db="EMBL/GenBank/DDBJ databases">
        <title>Salinicola lusitanus LLJ914,a marine bacterium isolated from the Okinawa Trough.</title>
        <authorList>
            <person name="Li J."/>
        </authorList>
    </citation>
    <scope>NUCLEOTIDE SEQUENCE [LARGE SCALE GENOMIC DNA]</scope>
</reference>
<keyword evidence="2" id="KW-1185">Reference proteome</keyword>
<evidence type="ECO:0000313" key="2">
    <source>
        <dbReference type="Proteomes" id="UP001460270"/>
    </source>
</evidence>
<protein>
    <recommendedName>
        <fullName evidence="3">DUF4371 domain-containing protein</fullName>
    </recommendedName>
</protein>
<comment type="caution">
    <text evidence="1">The sequence shown here is derived from an EMBL/GenBank/DDBJ whole genome shotgun (WGS) entry which is preliminary data.</text>
</comment>
<accession>A0AAW0PGR4</accession>
<evidence type="ECO:0008006" key="3">
    <source>
        <dbReference type="Google" id="ProtNLM"/>
    </source>
</evidence>
<proteinExistence type="predicted"/>
<evidence type="ECO:0000313" key="1">
    <source>
        <dbReference type="EMBL" id="KAK7925150.1"/>
    </source>
</evidence>
<dbReference type="EMBL" id="JBBPFD010000005">
    <property type="protein sequence ID" value="KAK7925150.1"/>
    <property type="molecule type" value="Genomic_DNA"/>
</dbReference>
<gene>
    <name evidence="1" type="ORF">WMY93_007460</name>
</gene>
<dbReference type="Proteomes" id="UP001460270">
    <property type="component" value="Unassembled WGS sequence"/>
</dbReference>
<sequence>MKEYNIKRHYETHHRERYERFQGEARKEKINELLAGLKKQQNVFTRSREISDAAVKASYLIANKIALASKPYAEGEFVKTCMLTAAEMVCPEKRQAFANISLARNTVADRISELAQDLDCQMAQKVKAFVAFSVAIDESTDITDVAQLAIFIRGVDESLTITEEFLDLVPMTDTTTADDIFSALVCALDKVGVDWTRADVEGLKEDVHAVQQVTSVHEKRITELEAKLNDQERYHRRWNLRLYGVPDEEGEDLRRKWWTSAVPRPDFLDKETRNALWPLIETARKEGKRAFFVGARAYIDGKLIKRIEPSQLTSEEQ</sequence>
<organism evidence="1 2">
    <name type="scientific">Mugilogobius chulae</name>
    <name type="common">yellowstripe goby</name>
    <dbReference type="NCBI Taxonomy" id="88201"/>
    <lineage>
        <taxon>Eukaryota</taxon>
        <taxon>Metazoa</taxon>
        <taxon>Chordata</taxon>
        <taxon>Craniata</taxon>
        <taxon>Vertebrata</taxon>
        <taxon>Euteleostomi</taxon>
        <taxon>Actinopterygii</taxon>
        <taxon>Neopterygii</taxon>
        <taxon>Teleostei</taxon>
        <taxon>Neoteleostei</taxon>
        <taxon>Acanthomorphata</taxon>
        <taxon>Gobiaria</taxon>
        <taxon>Gobiiformes</taxon>
        <taxon>Gobioidei</taxon>
        <taxon>Gobiidae</taxon>
        <taxon>Gobionellinae</taxon>
        <taxon>Mugilogobius</taxon>
    </lineage>
</organism>